<dbReference type="SUPFAM" id="SSF54373">
    <property type="entry name" value="FAD-linked reductases, C-terminal domain"/>
    <property type="match status" value="1"/>
</dbReference>
<dbReference type="InterPro" id="IPR007867">
    <property type="entry name" value="GMC_OxRtase_C"/>
</dbReference>
<dbReference type="OrthoDB" id="9785276at2"/>
<evidence type="ECO:0000256" key="4">
    <source>
        <dbReference type="ARBA" id="ARBA00022827"/>
    </source>
</evidence>
<dbReference type="InterPro" id="IPR036188">
    <property type="entry name" value="FAD/NAD-bd_sf"/>
</dbReference>
<keyword evidence="4 5" id="KW-0274">FAD</keyword>
<feature type="binding site" evidence="5">
    <location>
        <position position="437"/>
    </location>
    <ligand>
        <name>substrate</name>
    </ligand>
</feature>
<comment type="caution">
    <text evidence="8">The sequence shown here is derived from an EMBL/GenBank/DDBJ whole genome shotgun (WGS) entry which is preliminary data.</text>
</comment>
<dbReference type="Pfam" id="PF05199">
    <property type="entry name" value="GMC_oxred_C"/>
    <property type="match status" value="1"/>
</dbReference>
<evidence type="ECO:0000313" key="8">
    <source>
        <dbReference type="EMBL" id="OBB28516.1"/>
    </source>
</evidence>
<dbReference type="Proteomes" id="UP000093902">
    <property type="component" value="Unassembled WGS sequence"/>
</dbReference>
<comment type="similarity">
    <text evidence="2 6">Belongs to the GMC oxidoreductase family.</text>
</comment>
<dbReference type="PANTHER" id="PTHR11552:SF147">
    <property type="entry name" value="CHOLINE DEHYDROGENASE, MITOCHONDRIAL"/>
    <property type="match status" value="1"/>
</dbReference>
<feature type="domain" description="Glucose-methanol-choline oxidoreductase N-terminal" evidence="7">
    <location>
        <begin position="82"/>
        <end position="105"/>
    </location>
</feature>
<dbReference type="PANTHER" id="PTHR11552">
    <property type="entry name" value="GLUCOSE-METHANOL-CHOLINE GMC OXIDOREDUCTASE"/>
    <property type="match status" value="1"/>
</dbReference>
<name>A0A1A0R274_MYCPR</name>
<evidence type="ECO:0000256" key="3">
    <source>
        <dbReference type="ARBA" id="ARBA00022630"/>
    </source>
</evidence>
<dbReference type="InterPro" id="IPR012132">
    <property type="entry name" value="GMC_OxRdtase"/>
</dbReference>
<keyword evidence="3 6" id="KW-0285">Flavoprotein</keyword>
<dbReference type="Gene3D" id="3.30.560.10">
    <property type="entry name" value="Glucose Oxidase, domain 3"/>
    <property type="match status" value="1"/>
</dbReference>
<evidence type="ECO:0000256" key="5">
    <source>
        <dbReference type="PIRSR" id="PIRSR000137-2"/>
    </source>
</evidence>
<protein>
    <submittedName>
        <fullName evidence="8">Choline dehydrogenase</fullName>
    </submittedName>
</protein>
<evidence type="ECO:0000256" key="2">
    <source>
        <dbReference type="ARBA" id="ARBA00010790"/>
    </source>
</evidence>
<gene>
    <name evidence="8" type="ORF">A5792_21485</name>
</gene>
<sequence>MAQRRDYDVIIVGAGTAGSVLASRLSQDPEVRVLLIEAGGAVAEPASAIPPQWQTLVGGPSDAGGLTSVQAGTGTAIHVARGRGLGGSSSINAMMFARGHRESYADWPAGWQFDDLLPYFKRSETARTGDPALRGVGGPLRVAKANPLNPVLAAVLSAANQCGYPLVHDVSSGDEIGFGAADLTIDGGRRQSAADAYLRPALGRPNLELVSGAVVHRLLITGGRCDGVQFRDPANPAVTEAFAAEVVLSAGAIGSAQLLMLSGVGPRAHLQEVGVDVVHDLPGVGSNLQDHPLTGVIYRAAQQIPSPKNNHGEAMGLIRTTSTDGPPDLQILLVDTAAVTGLDLPDTYLIGVSAMQPYSRGSVRLATAQADDAPVVDPNYLSDKRDWKVMVEGFRIARDIGGAPALSAWRGEELAPGPGVVDEDSLRQFIRSSASSYFHPVGTCAMGDTSQSVVDVDLRVHGIANLRIADASVMPSLPSNNPMATVYGLAERASDLIAGASRCGNRAGQDVV</sequence>
<dbReference type="Pfam" id="PF00732">
    <property type="entry name" value="GMC_oxred_N"/>
    <property type="match status" value="1"/>
</dbReference>
<dbReference type="PROSITE" id="PS00623">
    <property type="entry name" value="GMC_OXRED_1"/>
    <property type="match status" value="1"/>
</dbReference>
<dbReference type="InterPro" id="IPR000172">
    <property type="entry name" value="GMC_OxRdtase_N"/>
</dbReference>
<dbReference type="EMBL" id="LZSO01000028">
    <property type="protein sequence ID" value="OBB28516.1"/>
    <property type="molecule type" value="Genomic_DNA"/>
</dbReference>
<reference evidence="9" key="1">
    <citation type="submission" date="2016-06" db="EMBL/GenBank/DDBJ databases">
        <authorList>
            <person name="Sutton G."/>
            <person name="Brinkac L."/>
            <person name="Sanka R."/>
            <person name="Adams M."/>
            <person name="Lau E."/>
            <person name="Mehaffy C."/>
            <person name="Tameris M."/>
            <person name="Hatherill M."/>
            <person name="Hanekom W."/>
            <person name="Mahomed H."/>
            <person name="Mcshane H."/>
        </authorList>
    </citation>
    <scope>NUCLEOTIDE SEQUENCE [LARGE SCALE GENOMIC DNA]</scope>
    <source>
        <strain evidence="9">852002-51209_SCH5440388</strain>
    </source>
</reference>
<dbReference type="GO" id="GO:0050660">
    <property type="term" value="F:flavin adenine dinucleotide binding"/>
    <property type="evidence" value="ECO:0007669"/>
    <property type="project" value="InterPro"/>
</dbReference>
<comment type="cofactor">
    <cofactor evidence="1 5">
        <name>FAD</name>
        <dbReference type="ChEBI" id="CHEBI:57692"/>
    </cofactor>
</comment>
<evidence type="ECO:0000259" key="7">
    <source>
        <dbReference type="PROSITE" id="PS00623"/>
    </source>
</evidence>
<dbReference type="PIRSF" id="PIRSF000137">
    <property type="entry name" value="Alcohol_oxidase"/>
    <property type="match status" value="1"/>
</dbReference>
<proteinExistence type="inferred from homology"/>
<feature type="binding site" evidence="5">
    <location>
        <position position="215"/>
    </location>
    <ligand>
        <name>FAD</name>
        <dbReference type="ChEBI" id="CHEBI:57692"/>
    </ligand>
</feature>
<dbReference type="RefSeq" id="WP_064932719.1">
    <property type="nucleotide sequence ID" value="NZ_LZSO01000028.1"/>
</dbReference>
<evidence type="ECO:0000256" key="1">
    <source>
        <dbReference type="ARBA" id="ARBA00001974"/>
    </source>
</evidence>
<dbReference type="GO" id="GO:0016614">
    <property type="term" value="F:oxidoreductase activity, acting on CH-OH group of donors"/>
    <property type="evidence" value="ECO:0007669"/>
    <property type="project" value="InterPro"/>
</dbReference>
<accession>A0A1A0R274</accession>
<evidence type="ECO:0000313" key="9">
    <source>
        <dbReference type="Proteomes" id="UP000093902"/>
    </source>
</evidence>
<dbReference type="Gene3D" id="3.50.50.60">
    <property type="entry name" value="FAD/NAD(P)-binding domain"/>
    <property type="match status" value="1"/>
</dbReference>
<dbReference type="AlphaFoldDB" id="A0A1A0R274"/>
<organism evidence="8 9">
    <name type="scientific">Mycolicibacterium peregrinum</name>
    <name type="common">Mycobacterium peregrinum</name>
    <dbReference type="NCBI Taxonomy" id="43304"/>
    <lineage>
        <taxon>Bacteria</taxon>
        <taxon>Bacillati</taxon>
        <taxon>Actinomycetota</taxon>
        <taxon>Actinomycetes</taxon>
        <taxon>Mycobacteriales</taxon>
        <taxon>Mycobacteriaceae</taxon>
        <taxon>Mycolicibacterium</taxon>
    </lineage>
</organism>
<evidence type="ECO:0000256" key="6">
    <source>
        <dbReference type="RuleBase" id="RU003968"/>
    </source>
</evidence>
<dbReference type="SUPFAM" id="SSF51905">
    <property type="entry name" value="FAD/NAD(P)-binding domain"/>
    <property type="match status" value="1"/>
</dbReference>